<evidence type="ECO:0000313" key="9">
    <source>
        <dbReference type="EMBL" id="ACU74499.1"/>
    </source>
</evidence>
<evidence type="ECO:0000256" key="3">
    <source>
        <dbReference type="ARBA" id="ARBA00022801"/>
    </source>
</evidence>
<dbReference type="PANTHER" id="PTHR34978:SF3">
    <property type="entry name" value="SLR0241 PROTEIN"/>
    <property type="match status" value="1"/>
</dbReference>
<dbReference type="eggNOG" id="COG0501">
    <property type="taxonomic scope" value="Bacteria"/>
</dbReference>
<dbReference type="Gene3D" id="3.30.2010.10">
    <property type="entry name" value="Metalloproteases ('zincins'), catalytic domain"/>
    <property type="match status" value="1"/>
</dbReference>
<comment type="cofactor">
    <cofactor evidence="6">
        <name>Zn(2+)</name>
        <dbReference type="ChEBI" id="CHEBI:29105"/>
    </cofactor>
    <text evidence="6">Binds 1 zinc ion per subunit.</text>
</comment>
<comment type="similarity">
    <text evidence="6">Belongs to the peptidase M48 family.</text>
</comment>
<evidence type="ECO:0000256" key="4">
    <source>
        <dbReference type="ARBA" id="ARBA00022833"/>
    </source>
</evidence>
<organism evidence="9 10">
    <name type="scientific">Catenulispora acidiphila (strain DSM 44928 / JCM 14897 / NBRC 102108 / NRRL B-24433 / ID139908)</name>
    <dbReference type="NCBI Taxonomy" id="479433"/>
    <lineage>
        <taxon>Bacteria</taxon>
        <taxon>Bacillati</taxon>
        <taxon>Actinomycetota</taxon>
        <taxon>Actinomycetes</taxon>
        <taxon>Catenulisporales</taxon>
        <taxon>Catenulisporaceae</taxon>
        <taxon>Catenulispora</taxon>
    </lineage>
</organism>
<dbReference type="RefSeq" id="WP_015794228.1">
    <property type="nucleotide sequence ID" value="NC_013131.1"/>
</dbReference>
<feature type="transmembrane region" description="Helical" evidence="7">
    <location>
        <begin position="39"/>
        <end position="62"/>
    </location>
</feature>
<evidence type="ECO:0000256" key="7">
    <source>
        <dbReference type="SAM" id="Phobius"/>
    </source>
</evidence>
<dbReference type="Proteomes" id="UP000000851">
    <property type="component" value="Chromosome"/>
</dbReference>
<proteinExistence type="inferred from homology"/>
<evidence type="ECO:0000259" key="8">
    <source>
        <dbReference type="Pfam" id="PF01435"/>
    </source>
</evidence>
<dbReference type="EMBL" id="CP001700">
    <property type="protein sequence ID" value="ACU74499.1"/>
    <property type="molecule type" value="Genomic_DNA"/>
</dbReference>
<keyword evidence="1 6" id="KW-0645">Protease</keyword>
<dbReference type="STRING" id="479433.Caci_5640"/>
<dbReference type="CDD" id="cd07326">
    <property type="entry name" value="M56_BlaR1_MecR1_like"/>
    <property type="match status" value="1"/>
</dbReference>
<protein>
    <submittedName>
        <fullName evidence="9">Peptidase M48 Ste24p</fullName>
    </submittedName>
</protein>
<dbReference type="Pfam" id="PF01435">
    <property type="entry name" value="Peptidase_M48"/>
    <property type="match status" value="1"/>
</dbReference>
<evidence type="ECO:0000256" key="1">
    <source>
        <dbReference type="ARBA" id="ARBA00022670"/>
    </source>
</evidence>
<evidence type="ECO:0000256" key="6">
    <source>
        <dbReference type="RuleBase" id="RU003983"/>
    </source>
</evidence>
<accession>C7QC51</accession>
<dbReference type="GO" id="GO:0004222">
    <property type="term" value="F:metalloendopeptidase activity"/>
    <property type="evidence" value="ECO:0007669"/>
    <property type="project" value="InterPro"/>
</dbReference>
<keyword evidence="7" id="KW-1133">Transmembrane helix</keyword>
<evidence type="ECO:0000313" key="10">
    <source>
        <dbReference type="Proteomes" id="UP000000851"/>
    </source>
</evidence>
<feature type="domain" description="Peptidase M48" evidence="8">
    <location>
        <begin position="140"/>
        <end position="199"/>
    </location>
</feature>
<keyword evidence="4 6" id="KW-0862">Zinc</keyword>
<reference evidence="9 10" key="1">
    <citation type="journal article" date="2009" name="Stand. Genomic Sci.">
        <title>Complete genome sequence of Catenulispora acidiphila type strain (ID 139908).</title>
        <authorList>
            <person name="Copeland A."/>
            <person name="Lapidus A."/>
            <person name="Glavina Del Rio T."/>
            <person name="Nolan M."/>
            <person name="Lucas S."/>
            <person name="Chen F."/>
            <person name="Tice H."/>
            <person name="Cheng J.F."/>
            <person name="Bruce D."/>
            <person name="Goodwin L."/>
            <person name="Pitluck S."/>
            <person name="Mikhailova N."/>
            <person name="Pati A."/>
            <person name="Ivanova N."/>
            <person name="Mavromatis K."/>
            <person name="Chen A."/>
            <person name="Palaniappan K."/>
            <person name="Chain P."/>
            <person name="Land M."/>
            <person name="Hauser L."/>
            <person name="Chang Y.J."/>
            <person name="Jeffries C.D."/>
            <person name="Chertkov O."/>
            <person name="Brettin T."/>
            <person name="Detter J.C."/>
            <person name="Han C."/>
            <person name="Ali Z."/>
            <person name="Tindall B.J."/>
            <person name="Goker M."/>
            <person name="Bristow J."/>
            <person name="Eisen J.A."/>
            <person name="Markowitz V."/>
            <person name="Hugenholtz P."/>
            <person name="Kyrpides N.C."/>
            <person name="Klenk H.P."/>
        </authorList>
    </citation>
    <scope>NUCLEOTIDE SEQUENCE [LARGE SCALE GENOMIC DNA]</scope>
    <source>
        <strain evidence="10">DSM 44928 / JCM 14897 / NBRC 102108 / NRRL B-24433 / ID139908</strain>
    </source>
</reference>
<evidence type="ECO:0000256" key="2">
    <source>
        <dbReference type="ARBA" id="ARBA00022723"/>
    </source>
</evidence>
<dbReference type="InParanoid" id="C7QC51"/>
<keyword evidence="10" id="KW-1185">Reference proteome</keyword>
<keyword evidence="7" id="KW-0472">Membrane</keyword>
<keyword evidence="2" id="KW-0479">Metal-binding</keyword>
<sequence length="338" mass="36021" precursor="true">MTAVLLLVVYALAVAVLAPPLLARHWPSDRAPRLTVTLLQILTCSFLLATVGAGLALAFTLVEGLSELSPALDSCADQLPVTDHGSLGTALGHLGWISAVLLSARLLYCLTATFGTAHRRRREHSQMLRMLAKRDDDLGVLVLDHPSPACYCLPDDVVITTGALERLSAKQLEAVLLHERAHMSGRHHLIIALATAIRRTMPHIKLLAYAERETRRLVELIADDAAVARTGAPTVAAALAVIGTAHAEDAPPEYNPVPETALAIDSSPTLRRIRRLLRLDQTLTRRTHALVIAATTAATVLPVALLAVSGATLFRPCPPDLDSGWSPAVVMSVAADGS</sequence>
<dbReference type="PANTHER" id="PTHR34978">
    <property type="entry name" value="POSSIBLE SENSOR-TRANSDUCER PROTEIN BLAR"/>
    <property type="match status" value="1"/>
</dbReference>
<dbReference type="GO" id="GO:0046872">
    <property type="term" value="F:metal ion binding"/>
    <property type="evidence" value="ECO:0007669"/>
    <property type="project" value="UniProtKB-KW"/>
</dbReference>
<name>C7QC51_CATAD</name>
<dbReference type="InterPro" id="IPR052173">
    <property type="entry name" value="Beta-lactam_resp_regulator"/>
</dbReference>
<keyword evidence="5 6" id="KW-0482">Metalloprotease</keyword>
<dbReference type="HOGENOM" id="CLU_056335_0_0_11"/>
<dbReference type="KEGG" id="cai:Caci_5640"/>
<dbReference type="AlphaFoldDB" id="C7QC51"/>
<feature type="transmembrane region" description="Helical" evidence="7">
    <location>
        <begin position="289"/>
        <end position="314"/>
    </location>
</feature>
<keyword evidence="3 6" id="KW-0378">Hydrolase</keyword>
<dbReference type="GO" id="GO:0006508">
    <property type="term" value="P:proteolysis"/>
    <property type="evidence" value="ECO:0007669"/>
    <property type="project" value="UniProtKB-KW"/>
</dbReference>
<gene>
    <name evidence="9" type="ordered locus">Caci_5640</name>
</gene>
<evidence type="ECO:0000256" key="5">
    <source>
        <dbReference type="ARBA" id="ARBA00023049"/>
    </source>
</evidence>
<keyword evidence="7" id="KW-0812">Transmembrane</keyword>
<dbReference type="InterPro" id="IPR001915">
    <property type="entry name" value="Peptidase_M48"/>
</dbReference>
<dbReference type="OrthoDB" id="9785340at2"/>